<organism evidence="2 3">
    <name type="scientific">Teladorsagia circumcincta</name>
    <name type="common">Brown stomach worm</name>
    <name type="synonym">Ostertagia circumcincta</name>
    <dbReference type="NCBI Taxonomy" id="45464"/>
    <lineage>
        <taxon>Eukaryota</taxon>
        <taxon>Metazoa</taxon>
        <taxon>Ecdysozoa</taxon>
        <taxon>Nematoda</taxon>
        <taxon>Chromadorea</taxon>
        <taxon>Rhabditida</taxon>
        <taxon>Rhabditina</taxon>
        <taxon>Rhabditomorpha</taxon>
        <taxon>Strongyloidea</taxon>
        <taxon>Trichostrongylidae</taxon>
        <taxon>Teladorsagia</taxon>
    </lineage>
</organism>
<dbReference type="AlphaFoldDB" id="A0A2G9U8G2"/>
<gene>
    <name evidence="2" type="ORF">TELCIR_11795</name>
</gene>
<dbReference type="PRINTS" id="PR00069">
    <property type="entry name" value="ALDKETRDTASE"/>
</dbReference>
<keyword evidence="3" id="KW-1185">Reference proteome</keyword>
<dbReference type="OrthoDB" id="416253at2759"/>
<dbReference type="InterPro" id="IPR023210">
    <property type="entry name" value="NADP_OxRdtase_dom"/>
</dbReference>
<dbReference type="FunFam" id="3.20.20.100:FF:000029">
    <property type="entry name" value="Aldo-keto reductase"/>
    <property type="match status" value="1"/>
</dbReference>
<evidence type="ECO:0000259" key="1">
    <source>
        <dbReference type="Pfam" id="PF00248"/>
    </source>
</evidence>
<protein>
    <submittedName>
        <fullName evidence="2">Oxidoreductase, aldo/keto reductase family protein</fullName>
    </submittedName>
</protein>
<dbReference type="PANTHER" id="PTHR11732">
    <property type="entry name" value="ALDO/KETO REDUCTASE"/>
    <property type="match status" value="1"/>
</dbReference>
<accession>A0A2G9U8G2</accession>
<dbReference type="EMBL" id="KZ348228">
    <property type="protein sequence ID" value="PIO66493.1"/>
    <property type="molecule type" value="Genomic_DNA"/>
</dbReference>
<dbReference type="SUPFAM" id="SSF51430">
    <property type="entry name" value="NAD(P)-linked oxidoreductase"/>
    <property type="match status" value="1"/>
</dbReference>
<evidence type="ECO:0000313" key="3">
    <source>
        <dbReference type="Proteomes" id="UP000230423"/>
    </source>
</evidence>
<dbReference type="InterPro" id="IPR020471">
    <property type="entry name" value="AKR"/>
</dbReference>
<dbReference type="Pfam" id="PF00248">
    <property type="entry name" value="Aldo_ket_red"/>
    <property type="match status" value="1"/>
</dbReference>
<dbReference type="Gene3D" id="3.20.20.100">
    <property type="entry name" value="NADP-dependent oxidoreductase domain"/>
    <property type="match status" value="1"/>
</dbReference>
<feature type="domain" description="NADP-dependent oxidoreductase" evidence="1">
    <location>
        <begin position="108"/>
        <end position="301"/>
    </location>
</feature>
<evidence type="ECO:0000313" key="2">
    <source>
        <dbReference type="EMBL" id="PIO66493.1"/>
    </source>
</evidence>
<sequence length="387" mass="43522">MLSTDFRSGKDQWRERHSHVPDPWTEYIGPIKYYAPNRSANYNHQLKGLASISPINKPFPWYVFFLSRFDAALIASITQTGLAWGIMVIMVIGGPTITLSNGTKMPQVGLGTWQSKPEEVKAAVKTAVEAGYRLIDTATCYENENAIGDAIKELIQEGKVTREELFITTKLWLTHLHPDDTETGIRQSLDRLQLDYVDLYLAHFPTCFNHDMTEQNPSVTVQDIWRGLEGVYKKGLTKAVGVSNWNGEQIERVLKTASVPIHNLQVELYLYWPQHELHEVCKKHNISLTSYGSLGSPGRVNFSLPSGAKLVWASAPNPFEDENVKNLAKKYTKTPAQNTEDIVASSVLVRIILNDLCPSDDVEEINDFANIVVSVIPECIRSEKIDH</sequence>
<reference evidence="2 3" key="1">
    <citation type="submission" date="2015-09" db="EMBL/GenBank/DDBJ databases">
        <title>Draft genome of the parasitic nematode Teladorsagia circumcincta isolate WARC Sus (inbred).</title>
        <authorList>
            <person name="Mitreva M."/>
        </authorList>
    </citation>
    <scope>NUCLEOTIDE SEQUENCE [LARGE SCALE GENOMIC DNA]</scope>
    <source>
        <strain evidence="2 3">S</strain>
    </source>
</reference>
<name>A0A2G9U8G2_TELCI</name>
<proteinExistence type="predicted"/>
<dbReference type="PROSITE" id="PS00798">
    <property type="entry name" value="ALDOKETO_REDUCTASE_1"/>
    <property type="match status" value="1"/>
</dbReference>
<dbReference type="InterPro" id="IPR018170">
    <property type="entry name" value="Aldo/ket_reductase_CS"/>
</dbReference>
<dbReference type="Proteomes" id="UP000230423">
    <property type="component" value="Unassembled WGS sequence"/>
</dbReference>
<dbReference type="InterPro" id="IPR036812">
    <property type="entry name" value="NAD(P)_OxRdtase_dom_sf"/>
</dbReference>
<dbReference type="GO" id="GO:0016491">
    <property type="term" value="F:oxidoreductase activity"/>
    <property type="evidence" value="ECO:0007669"/>
    <property type="project" value="InterPro"/>
</dbReference>